<feature type="non-terminal residue" evidence="1">
    <location>
        <position position="1"/>
    </location>
</feature>
<dbReference type="AlphaFoldDB" id="X0W4R8"/>
<gene>
    <name evidence="1" type="ORF">S01H1_50836</name>
</gene>
<dbReference type="EMBL" id="BARS01032773">
    <property type="protein sequence ID" value="GAG18307.1"/>
    <property type="molecule type" value="Genomic_DNA"/>
</dbReference>
<name>X0W4R8_9ZZZZ</name>
<accession>X0W4R8</accession>
<reference evidence="1" key="1">
    <citation type="journal article" date="2014" name="Front. Microbiol.">
        <title>High frequency of phylogenetically diverse reductive dehalogenase-homologous genes in deep subseafloor sedimentary metagenomes.</title>
        <authorList>
            <person name="Kawai M."/>
            <person name="Futagami T."/>
            <person name="Toyoda A."/>
            <person name="Takaki Y."/>
            <person name="Nishi S."/>
            <person name="Hori S."/>
            <person name="Arai W."/>
            <person name="Tsubouchi T."/>
            <person name="Morono Y."/>
            <person name="Uchiyama I."/>
            <person name="Ito T."/>
            <person name="Fujiyama A."/>
            <person name="Inagaki F."/>
            <person name="Takami H."/>
        </authorList>
    </citation>
    <scope>NUCLEOTIDE SEQUENCE</scope>
    <source>
        <strain evidence="1">Expedition CK06-06</strain>
    </source>
</reference>
<proteinExistence type="predicted"/>
<organism evidence="1">
    <name type="scientific">marine sediment metagenome</name>
    <dbReference type="NCBI Taxonomy" id="412755"/>
    <lineage>
        <taxon>unclassified sequences</taxon>
        <taxon>metagenomes</taxon>
        <taxon>ecological metagenomes</taxon>
    </lineage>
</organism>
<evidence type="ECO:0000313" key="1">
    <source>
        <dbReference type="EMBL" id="GAG18307.1"/>
    </source>
</evidence>
<protein>
    <submittedName>
        <fullName evidence="1">Uncharacterized protein</fullName>
    </submittedName>
</protein>
<comment type="caution">
    <text evidence="1">The sequence shown here is derived from an EMBL/GenBank/DDBJ whole genome shotgun (WGS) entry which is preliminary data.</text>
</comment>
<sequence>GVATPENSPDSRIFLGDGHFLLTGRDTGTKCTGRISITYIPAIQPDITCKGQKGKVTAQCDDNRTLEATWSAVSCTMGSGQGQDNSGTAFAFTFGVAEKKAVEQIEKRLGIHSSRPDRRQPEYTK</sequence>